<dbReference type="InterPro" id="IPR037401">
    <property type="entry name" value="SnoaL-like"/>
</dbReference>
<gene>
    <name evidence="2" type="ORF">D9V37_10650</name>
</gene>
<organism evidence="2 3">
    <name type="scientific">Nocardioides mangrovicus</name>
    <dbReference type="NCBI Taxonomy" id="2478913"/>
    <lineage>
        <taxon>Bacteria</taxon>
        <taxon>Bacillati</taxon>
        <taxon>Actinomycetota</taxon>
        <taxon>Actinomycetes</taxon>
        <taxon>Propionibacteriales</taxon>
        <taxon>Nocardioidaceae</taxon>
        <taxon>Nocardioides</taxon>
    </lineage>
</organism>
<accession>A0A3L8P367</accession>
<dbReference type="Proteomes" id="UP000281708">
    <property type="component" value="Unassembled WGS sequence"/>
</dbReference>
<reference evidence="2 3" key="1">
    <citation type="submission" date="2018-10" db="EMBL/GenBank/DDBJ databases">
        <title>Marmoricola sp. 4Q3S-7 whole genome shotgun sequence.</title>
        <authorList>
            <person name="Li F."/>
        </authorList>
    </citation>
    <scope>NUCLEOTIDE SEQUENCE [LARGE SCALE GENOMIC DNA]</scope>
    <source>
        <strain evidence="2 3">4Q3S-7</strain>
    </source>
</reference>
<keyword evidence="3" id="KW-1185">Reference proteome</keyword>
<dbReference type="Pfam" id="PF12680">
    <property type="entry name" value="SnoaL_2"/>
    <property type="match status" value="1"/>
</dbReference>
<comment type="caution">
    <text evidence="2">The sequence shown here is derived from an EMBL/GenBank/DDBJ whole genome shotgun (WGS) entry which is preliminary data.</text>
</comment>
<sequence length="111" mass="11927">MDAEAAVREFYACYFEGRPDDLERCVSEDYTDHGHTPPGRGPAGVRADYDQAVAKVGGLVAYVIDALVVDDDEVAAVWTGTLPDGGSMRGLSLYRVREGLIASTHHTLLAS</sequence>
<dbReference type="AlphaFoldDB" id="A0A3L8P367"/>
<dbReference type="EMBL" id="RDBE01000007">
    <property type="protein sequence ID" value="RLV49029.1"/>
    <property type="molecule type" value="Genomic_DNA"/>
</dbReference>
<evidence type="ECO:0000313" key="3">
    <source>
        <dbReference type="Proteomes" id="UP000281708"/>
    </source>
</evidence>
<dbReference type="InterPro" id="IPR032710">
    <property type="entry name" value="NTF2-like_dom_sf"/>
</dbReference>
<protein>
    <submittedName>
        <fullName evidence="2">Nuclear transport factor 2 family protein</fullName>
    </submittedName>
</protein>
<evidence type="ECO:0000313" key="2">
    <source>
        <dbReference type="EMBL" id="RLV49029.1"/>
    </source>
</evidence>
<dbReference type="SUPFAM" id="SSF54427">
    <property type="entry name" value="NTF2-like"/>
    <property type="match status" value="1"/>
</dbReference>
<proteinExistence type="predicted"/>
<feature type="domain" description="SnoaL-like" evidence="1">
    <location>
        <begin position="7"/>
        <end position="103"/>
    </location>
</feature>
<evidence type="ECO:0000259" key="1">
    <source>
        <dbReference type="Pfam" id="PF12680"/>
    </source>
</evidence>
<name>A0A3L8P367_9ACTN</name>
<dbReference type="Gene3D" id="3.10.450.50">
    <property type="match status" value="1"/>
</dbReference>